<evidence type="ECO:0000313" key="4">
    <source>
        <dbReference type="Proteomes" id="UP001163046"/>
    </source>
</evidence>
<accession>A0A9X0A640</accession>
<organism evidence="3 4">
    <name type="scientific">Desmophyllum pertusum</name>
    <dbReference type="NCBI Taxonomy" id="174260"/>
    <lineage>
        <taxon>Eukaryota</taxon>
        <taxon>Metazoa</taxon>
        <taxon>Cnidaria</taxon>
        <taxon>Anthozoa</taxon>
        <taxon>Hexacorallia</taxon>
        <taxon>Scleractinia</taxon>
        <taxon>Caryophylliina</taxon>
        <taxon>Caryophylliidae</taxon>
        <taxon>Desmophyllum</taxon>
    </lineage>
</organism>
<reference evidence="3" key="1">
    <citation type="submission" date="2023-01" db="EMBL/GenBank/DDBJ databases">
        <title>Genome assembly of the deep-sea coral Lophelia pertusa.</title>
        <authorList>
            <person name="Herrera S."/>
            <person name="Cordes E."/>
        </authorList>
    </citation>
    <scope>NUCLEOTIDE SEQUENCE</scope>
    <source>
        <strain evidence="3">USNM1676648</strain>
        <tissue evidence="3">Polyp</tissue>
    </source>
</reference>
<dbReference type="SUPFAM" id="SSF56112">
    <property type="entry name" value="Protein kinase-like (PK-like)"/>
    <property type="match status" value="1"/>
</dbReference>
<dbReference type="InterPro" id="IPR011009">
    <property type="entry name" value="Kinase-like_dom_sf"/>
</dbReference>
<keyword evidence="4" id="KW-1185">Reference proteome</keyword>
<gene>
    <name evidence="3" type="ORF">OS493_003448</name>
</gene>
<dbReference type="InterPro" id="IPR000719">
    <property type="entry name" value="Prot_kinase_dom"/>
</dbReference>
<dbReference type="Proteomes" id="UP001163046">
    <property type="component" value="Unassembled WGS sequence"/>
</dbReference>
<dbReference type="AlphaFoldDB" id="A0A9X0A640"/>
<keyword evidence="1" id="KW-0472">Membrane</keyword>
<keyword evidence="1" id="KW-0812">Transmembrane</keyword>
<feature type="non-terminal residue" evidence="3">
    <location>
        <position position="1"/>
    </location>
</feature>
<proteinExistence type="predicted"/>
<keyword evidence="1" id="KW-1133">Transmembrane helix</keyword>
<evidence type="ECO:0000259" key="2">
    <source>
        <dbReference type="PROSITE" id="PS50011"/>
    </source>
</evidence>
<evidence type="ECO:0000256" key="1">
    <source>
        <dbReference type="SAM" id="Phobius"/>
    </source>
</evidence>
<dbReference type="EMBL" id="MU825397">
    <property type="protein sequence ID" value="KAJ7393788.1"/>
    <property type="molecule type" value="Genomic_DNA"/>
</dbReference>
<dbReference type="PROSITE" id="PS50011">
    <property type="entry name" value="PROTEIN_KINASE_DOM"/>
    <property type="match status" value="1"/>
</dbReference>
<feature type="transmembrane region" description="Helical" evidence="1">
    <location>
        <begin position="86"/>
        <end position="109"/>
    </location>
</feature>
<dbReference type="GO" id="GO:0004672">
    <property type="term" value="F:protein kinase activity"/>
    <property type="evidence" value="ECO:0007669"/>
    <property type="project" value="InterPro"/>
</dbReference>
<name>A0A9X0A640_9CNID</name>
<feature type="domain" description="Protein kinase" evidence="2">
    <location>
        <begin position="140"/>
        <end position="189"/>
    </location>
</feature>
<protein>
    <recommendedName>
        <fullName evidence="2">Protein kinase domain-containing protein</fullName>
    </recommendedName>
</protein>
<evidence type="ECO:0000313" key="3">
    <source>
        <dbReference type="EMBL" id="KAJ7393788.1"/>
    </source>
</evidence>
<comment type="caution">
    <text evidence="3">The sequence shown here is derived from an EMBL/GenBank/DDBJ whole genome shotgun (WGS) entry which is preliminary data.</text>
</comment>
<sequence length="189" mass="21662">MSSMADIDRCYYASMQQTSQDGSSVTKRFQHGCTNKNYCNNTAKFFNECITSSEACKVRCCIGNRCNEVNKGEIPTKENAVSNIKIAYISFGVAFLLLLLCFVVVFWCYRKAHRKRIERSARSRRKIIPFDKWELLPDQIEYEEELGRGAFGVVYKATLKKRQGIEVFDTRKGLEPSKANKVVAVKELQ</sequence>
<dbReference type="Gene3D" id="3.30.200.20">
    <property type="entry name" value="Phosphorylase Kinase, domain 1"/>
    <property type="match status" value="1"/>
</dbReference>
<dbReference type="GO" id="GO:0005524">
    <property type="term" value="F:ATP binding"/>
    <property type="evidence" value="ECO:0007669"/>
    <property type="project" value="InterPro"/>
</dbReference>
<dbReference type="OrthoDB" id="5788481at2759"/>